<sequence length="142" mass="16468">MASSFLCLSLLFISLSTADGFKMFWVHHCDFNSTEPKDIKYVLSYYYNKIEFSRFDSDVGKFVGFTEYGVKTAEEWNSGAYLTQMKAQKERYCQHNIGVWNSNILPKSAPAKQQNLVLLQQHRKCLKASRWMREGEVISSEV</sequence>
<evidence type="ECO:0000256" key="1">
    <source>
        <dbReference type="ARBA" id="ARBA00023180"/>
    </source>
</evidence>
<dbReference type="GO" id="GO:0042613">
    <property type="term" value="C:MHC class II protein complex"/>
    <property type="evidence" value="ECO:0007669"/>
    <property type="project" value="InterPro"/>
</dbReference>
<reference evidence="5" key="1">
    <citation type="submission" date="2025-08" db="UniProtKB">
        <authorList>
            <consortium name="RefSeq"/>
        </authorList>
    </citation>
    <scope>IDENTIFICATION</scope>
</reference>
<name>A0A9Y6M825_9CICH</name>
<dbReference type="Gene3D" id="3.10.320.10">
    <property type="entry name" value="Class II Histocompatibility Antigen, M Beta Chain, Chain B, domain 1"/>
    <property type="match status" value="1"/>
</dbReference>
<evidence type="ECO:0000313" key="5">
    <source>
        <dbReference type="RefSeq" id="XP_013763512.1"/>
    </source>
</evidence>
<dbReference type="Proteomes" id="UP000695023">
    <property type="component" value="Unplaced"/>
</dbReference>
<accession>A0A9Y6M825</accession>
<keyword evidence="1" id="KW-0325">Glycoprotein</keyword>
<evidence type="ECO:0000256" key="2">
    <source>
        <dbReference type="SAM" id="SignalP"/>
    </source>
</evidence>
<dbReference type="InterPro" id="IPR000353">
    <property type="entry name" value="MHC_II_b_N"/>
</dbReference>
<dbReference type="InterPro" id="IPR014745">
    <property type="entry name" value="MHC_II_a/b_N"/>
</dbReference>
<organism evidence="4 5">
    <name type="scientific">Pundamilia nyererei</name>
    <dbReference type="NCBI Taxonomy" id="303518"/>
    <lineage>
        <taxon>Eukaryota</taxon>
        <taxon>Metazoa</taxon>
        <taxon>Chordata</taxon>
        <taxon>Craniata</taxon>
        <taxon>Vertebrata</taxon>
        <taxon>Euteleostomi</taxon>
        <taxon>Actinopterygii</taxon>
        <taxon>Neopterygii</taxon>
        <taxon>Teleostei</taxon>
        <taxon>Neoteleostei</taxon>
        <taxon>Acanthomorphata</taxon>
        <taxon>Ovalentaria</taxon>
        <taxon>Cichlomorphae</taxon>
        <taxon>Cichliformes</taxon>
        <taxon>Cichlidae</taxon>
        <taxon>African cichlids</taxon>
        <taxon>Pseudocrenilabrinae</taxon>
        <taxon>Haplochromini</taxon>
        <taxon>Pundamilia</taxon>
    </lineage>
</organism>
<dbReference type="SUPFAM" id="SSF54452">
    <property type="entry name" value="MHC antigen-recognition domain"/>
    <property type="match status" value="1"/>
</dbReference>
<dbReference type="Pfam" id="PF00969">
    <property type="entry name" value="MHC_II_beta"/>
    <property type="match status" value="1"/>
</dbReference>
<dbReference type="GeneID" id="102208326"/>
<dbReference type="RefSeq" id="XP_013763512.1">
    <property type="nucleotide sequence ID" value="XM_013908058.1"/>
</dbReference>
<gene>
    <name evidence="5" type="primary">LOC102208326</name>
</gene>
<dbReference type="InterPro" id="IPR011162">
    <property type="entry name" value="MHC_I/II-like_Ag-recog"/>
</dbReference>
<feature type="chain" id="PRO_5041322833" evidence="2">
    <location>
        <begin position="21"/>
        <end position="142"/>
    </location>
</feature>
<keyword evidence="2" id="KW-0732">Signal</keyword>
<dbReference type="SMART" id="SM00921">
    <property type="entry name" value="MHC_II_beta"/>
    <property type="match status" value="1"/>
</dbReference>
<dbReference type="AlphaFoldDB" id="A0A9Y6M825"/>
<dbReference type="GO" id="GO:0006955">
    <property type="term" value="P:immune response"/>
    <property type="evidence" value="ECO:0007669"/>
    <property type="project" value="InterPro"/>
</dbReference>
<feature type="domain" description="MHC class II beta chain N-terminal" evidence="3">
    <location>
        <begin position="27"/>
        <end position="101"/>
    </location>
</feature>
<keyword evidence="4" id="KW-1185">Reference proteome</keyword>
<evidence type="ECO:0000313" key="4">
    <source>
        <dbReference type="Proteomes" id="UP000695023"/>
    </source>
</evidence>
<evidence type="ECO:0000259" key="3">
    <source>
        <dbReference type="SMART" id="SM00921"/>
    </source>
</evidence>
<feature type="non-terminal residue" evidence="5">
    <location>
        <position position="142"/>
    </location>
</feature>
<proteinExistence type="predicted"/>
<feature type="signal peptide" evidence="2">
    <location>
        <begin position="1"/>
        <end position="20"/>
    </location>
</feature>
<protein>
    <submittedName>
        <fullName evidence="5">HLA class II histocompatibility antigen, DR beta 3 chain-like</fullName>
    </submittedName>
</protein>
<dbReference type="GO" id="GO:0019882">
    <property type="term" value="P:antigen processing and presentation"/>
    <property type="evidence" value="ECO:0007669"/>
    <property type="project" value="InterPro"/>
</dbReference>